<accession>A0A6J5FLD6</accession>
<dbReference type="EMBL" id="CADIKI010000003">
    <property type="protein sequence ID" value="CAB3782344.1"/>
    <property type="molecule type" value="Genomic_DNA"/>
</dbReference>
<evidence type="ECO:0000313" key="1">
    <source>
        <dbReference type="EMBL" id="CAB3782344.1"/>
    </source>
</evidence>
<reference evidence="1 2" key="1">
    <citation type="submission" date="2020-04" db="EMBL/GenBank/DDBJ databases">
        <authorList>
            <person name="De Canck E."/>
        </authorList>
    </citation>
    <scope>NUCLEOTIDE SEQUENCE [LARGE SCALE GENOMIC DNA]</scope>
    <source>
        <strain evidence="1 2">LMG 27177</strain>
    </source>
</reference>
<gene>
    <name evidence="1" type="ORF">LMG27177_01221</name>
</gene>
<protein>
    <submittedName>
        <fullName evidence="1">Uncharacterized protein</fullName>
    </submittedName>
</protein>
<dbReference type="Proteomes" id="UP000494252">
    <property type="component" value="Unassembled WGS sequence"/>
</dbReference>
<sequence length="199" mass="21879">MLLRFGGGIFEASRKPGADPKPARERLAANHAGSAGVLGRPRILKSAVFYPNRGKASGRTPMTANWPLLALCVRDVAGDLLRLRRAWRWRVLFASASFGQVCAPRGFAPVRICVCAGRAPARVWDLREVCGSRAAWRLGGFAARAALSPSQSWPERPPTTPAPDCPYLWNDPVHSRLIVWRPRCPYILVIAIYIPGVFP</sequence>
<proteinExistence type="predicted"/>
<keyword evidence="2" id="KW-1185">Reference proteome</keyword>
<organism evidence="1 2">
    <name type="scientific">Paraburkholderia fynbosensis</name>
    <dbReference type="NCBI Taxonomy" id="1200993"/>
    <lineage>
        <taxon>Bacteria</taxon>
        <taxon>Pseudomonadati</taxon>
        <taxon>Pseudomonadota</taxon>
        <taxon>Betaproteobacteria</taxon>
        <taxon>Burkholderiales</taxon>
        <taxon>Burkholderiaceae</taxon>
        <taxon>Paraburkholderia</taxon>
    </lineage>
</organism>
<evidence type="ECO:0000313" key="2">
    <source>
        <dbReference type="Proteomes" id="UP000494252"/>
    </source>
</evidence>
<name>A0A6J5FLD6_9BURK</name>
<dbReference type="AlphaFoldDB" id="A0A6J5FLD6"/>